<dbReference type="AlphaFoldDB" id="A0AAW0XDX3"/>
<protein>
    <recommendedName>
        <fullName evidence="2">RAD51 interacting motif domain-containing protein</fullName>
    </recommendedName>
</protein>
<evidence type="ECO:0000256" key="1">
    <source>
        <dbReference type="SAM" id="MobiDB-lite"/>
    </source>
</evidence>
<feature type="compositionally biased region" description="Basic and acidic residues" evidence="1">
    <location>
        <begin position="335"/>
        <end position="352"/>
    </location>
</feature>
<feature type="compositionally biased region" description="Polar residues" evidence="1">
    <location>
        <begin position="397"/>
        <end position="406"/>
    </location>
</feature>
<organism evidence="3 4">
    <name type="scientific">Cherax quadricarinatus</name>
    <name type="common">Australian red claw crayfish</name>
    <dbReference type="NCBI Taxonomy" id="27406"/>
    <lineage>
        <taxon>Eukaryota</taxon>
        <taxon>Metazoa</taxon>
        <taxon>Ecdysozoa</taxon>
        <taxon>Arthropoda</taxon>
        <taxon>Crustacea</taxon>
        <taxon>Multicrustacea</taxon>
        <taxon>Malacostraca</taxon>
        <taxon>Eumalacostraca</taxon>
        <taxon>Eucarida</taxon>
        <taxon>Decapoda</taxon>
        <taxon>Pleocyemata</taxon>
        <taxon>Astacidea</taxon>
        <taxon>Parastacoidea</taxon>
        <taxon>Parastacidae</taxon>
        <taxon>Cherax</taxon>
    </lineage>
</organism>
<accession>A0AAW0XDX3</accession>
<dbReference type="InterPro" id="IPR031419">
    <property type="entry name" value="RAD51_interact"/>
</dbReference>
<dbReference type="Proteomes" id="UP001445076">
    <property type="component" value="Unassembled WGS sequence"/>
</dbReference>
<proteinExistence type="predicted"/>
<reference evidence="3 4" key="1">
    <citation type="journal article" date="2024" name="BMC Genomics">
        <title>Genome assembly of redclaw crayfish (Cherax quadricarinatus) provides insights into its immune adaptation and hypoxia tolerance.</title>
        <authorList>
            <person name="Liu Z."/>
            <person name="Zheng J."/>
            <person name="Li H."/>
            <person name="Fang K."/>
            <person name="Wang S."/>
            <person name="He J."/>
            <person name="Zhou D."/>
            <person name="Weng S."/>
            <person name="Chi M."/>
            <person name="Gu Z."/>
            <person name="He J."/>
            <person name="Li F."/>
            <person name="Wang M."/>
        </authorList>
    </citation>
    <scope>NUCLEOTIDE SEQUENCE [LARGE SCALE GENOMIC DNA]</scope>
    <source>
        <strain evidence="3">ZL_2023a</strain>
    </source>
</reference>
<sequence length="653" mass="74377">MEICEGKRVRKAVNYAEVLCESQDDDDFADFSPPPKKIQEEKLKQANEDREKRVNGHYSDKEKDNRDNKENKHDRDKYREQDREKSDKDRSRDKNDKAKDRDKHRREDKYEDKNGKDKDCERKDDDRSKLDREKENKERTHSEVKKQNSDREEEDKSGLYDKANGDGEKRVNCHYSDKEKKDKRDDKEKKHNKEKYKEQYREKSDKDRSRDKNDKAKDRDKHRREDKYGDKNRKDKDSERKDESRSKLDRKGENKERTHSEVKKRDSDRGREDKSGLYNKSSLSPISASHTLTSIQKSPNKTTKPRLTIEEKLFQRELEAAIAISRLAAGDVADFKTQPDQRKTRVDKEVTYRTDAPTCTTLPGSESSPRPIHSTSQLSSSLQNQEANERNKVCSFSPHNESTNAKADTAGEITSMDLLELKRLESNAGSKNENSQPSTSTGITSKRQRKTVVFKEDTDSDSFDGFSIDADPDSDFSEGSDFALSPKKKKKKKNKEKKQLKNSKSKSPKPIQIPTPIETVTSSAIENNDLKNLSSLSVPPSPTITSLRSPYNVTPCSPLIVSKGKPTSSSTIVKEKSKAVLDLNSANTKSSSANSTINLVKTPFRSPLLQSPGNSSSDLTTRSSLIINKNTGLRLGLSRRTSVKPLHPSVSLK</sequence>
<dbReference type="Pfam" id="PF15696">
    <property type="entry name" value="RAD51_interact"/>
    <property type="match status" value="1"/>
</dbReference>
<feature type="compositionally biased region" description="Basic and acidic residues" evidence="1">
    <location>
        <begin position="37"/>
        <end position="275"/>
    </location>
</feature>
<evidence type="ECO:0000313" key="3">
    <source>
        <dbReference type="EMBL" id="KAK8742087.1"/>
    </source>
</evidence>
<evidence type="ECO:0000313" key="4">
    <source>
        <dbReference type="Proteomes" id="UP001445076"/>
    </source>
</evidence>
<feature type="region of interest" description="Disordered" evidence="1">
    <location>
        <begin position="21"/>
        <end position="308"/>
    </location>
</feature>
<feature type="compositionally biased region" description="Polar residues" evidence="1">
    <location>
        <begin position="357"/>
        <end position="368"/>
    </location>
</feature>
<feature type="compositionally biased region" description="Polar residues" evidence="1">
    <location>
        <begin position="427"/>
        <end position="445"/>
    </location>
</feature>
<feature type="compositionally biased region" description="Low complexity" evidence="1">
    <location>
        <begin position="374"/>
        <end position="383"/>
    </location>
</feature>
<feature type="compositionally biased region" description="Polar residues" evidence="1">
    <location>
        <begin position="278"/>
        <end position="302"/>
    </location>
</feature>
<comment type="caution">
    <text evidence="3">The sequence shown here is derived from an EMBL/GenBank/DDBJ whole genome shotgun (WGS) entry which is preliminary data.</text>
</comment>
<feature type="domain" description="RAD51 interacting motif" evidence="2">
    <location>
        <begin position="631"/>
        <end position="650"/>
    </location>
</feature>
<feature type="compositionally biased region" description="Basic residues" evidence="1">
    <location>
        <begin position="486"/>
        <end position="507"/>
    </location>
</feature>
<evidence type="ECO:0000259" key="2">
    <source>
        <dbReference type="Pfam" id="PF15696"/>
    </source>
</evidence>
<gene>
    <name evidence="3" type="ORF">OTU49_002103</name>
</gene>
<feature type="region of interest" description="Disordered" evidence="1">
    <location>
        <begin position="335"/>
        <end position="414"/>
    </location>
</feature>
<feature type="region of interest" description="Disordered" evidence="1">
    <location>
        <begin position="426"/>
        <end position="516"/>
    </location>
</feature>
<name>A0AAW0XDX3_CHEQU</name>
<keyword evidence="4" id="KW-1185">Reference proteome</keyword>
<dbReference type="EMBL" id="JARKIK010000029">
    <property type="protein sequence ID" value="KAK8742087.1"/>
    <property type="molecule type" value="Genomic_DNA"/>
</dbReference>